<dbReference type="EMBL" id="KV417492">
    <property type="protein sequence ID" value="KZP30807.1"/>
    <property type="molecule type" value="Genomic_DNA"/>
</dbReference>
<organism evidence="7 8">
    <name type="scientific">Athelia psychrophila</name>
    <dbReference type="NCBI Taxonomy" id="1759441"/>
    <lineage>
        <taxon>Eukaryota</taxon>
        <taxon>Fungi</taxon>
        <taxon>Dikarya</taxon>
        <taxon>Basidiomycota</taxon>
        <taxon>Agaricomycotina</taxon>
        <taxon>Agaricomycetes</taxon>
        <taxon>Agaricomycetidae</taxon>
        <taxon>Atheliales</taxon>
        <taxon>Atheliaceae</taxon>
        <taxon>Athelia</taxon>
    </lineage>
</organism>
<dbReference type="SUPFAM" id="SSF54928">
    <property type="entry name" value="RNA-binding domain, RBD"/>
    <property type="match status" value="1"/>
</dbReference>
<evidence type="ECO:0000256" key="4">
    <source>
        <dbReference type="ARBA" id="ARBA00023242"/>
    </source>
</evidence>
<reference evidence="7 8" key="1">
    <citation type="journal article" date="2016" name="Mol. Biol. Evol.">
        <title>Comparative Genomics of Early-Diverging Mushroom-Forming Fungi Provides Insights into the Origins of Lignocellulose Decay Capabilities.</title>
        <authorList>
            <person name="Nagy L.G."/>
            <person name="Riley R."/>
            <person name="Tritt A."/>
            <person name="Adam C."/>
            <person name="Daum C."/>
            <person name="Floudas D."/>
            <person name="Sun H."/>
            <person name="Yadav J.S."/>
            <person name="Pangilinan J."/>
            <person name="Larsson K.H."/>
            <person name="Matsuura K."/>
            <person name="Barry K."/>
            <person name="Labutti K."/>
            <person name="Kuo R."/>
            <person name="Ohm R.A."/>
            <person name="Bhattacharya S.S."/>
            <person name="Shirouzu T."/>
            <person name="Yoshinaga Y."/>
            <person name="Martin F.M."/>
            <person name="Grigoriev I.V."/>
            <person name="Hibbett D.S."/>
        </authorList>
    </citation>
    <scope>NUCLEOTIDE SEQUENCE [LARGE SCALE GENOMIC DNA]</scope>
    <source>
        <strain evidence="7 8">CBS 109695</strain>
    </source>
</reference>
<dbReference type="Gene3D" id="3.30.70.330">
    <property type="match status" value="1"/>
</dbReference>
<dbReference type="GO" id="GO:0003729">
    <property type="term" value="F:mRNA binding"/>
    <property type="evidence" value="ECO:0007669"/>
    <property type="project" value="TreeGrafter"/>
</dbReference>
<evidence type="ECO:0000256" key="5">
    <source>
        <dbReference type="SAM" id="MobiDB-lite"/>
    </source>
</evidence>
<dbReference type="OrthoDB" id="18087at2759"/>
<feature type="compositionally biased region" description="Basic and acidic residues" evidence="5">
    <location>
        <begin position="403"/>
        <end position="419"/>
    </location>
</feature>
<evidence type="ECO:0000256" key="1">
    <source>
        <dbReference type="ARBA" id="ARBA00004123"/>
    </source>
</evidence>
<dbReference type="CDD" id="cd12455">
    <property type="entry name" value="RRM_like_Smg4_UPF3"/>
    <property type="match status" value="1"/>
</dbReference>
<keyword evidence="3" id="KW-0866">Nonsense-mediated mRNA decay</keyword>
<feature type="compositionally biased region" description="Pro residues" evidence="5">
    <location>
        <begin position="307"/>
        <end position="316"/>
    </location>
</feature>
<dbReference type="GO" id="GO:0005730">
    <property type="term" value="C:nucleolus"/>
    <property type="evidence" value="ECO:0007669"/>
    <property type="project" value="TreeGrafter"/>
</dbReference>
<feature type="region of interest" description="Disordered" evidence="5">
    <location>
        <begin position="170"/>
        <end position="199"/>
    </location>
</feature>
<dbReference type="GO" id="GO:0000184">
    <property type="term" value="P:nuclear-transcribed mRNA catabolic process, nonsense-mediated decay"/>
    <property type="evidence" value="ECO:0007669"/>
    <property type="project" value="UniProtKB-KW"/>
</dbReference>
<proteinExistence type="inferred from homology"/>
<feature type="compositionally biased region" description="Polar residues" evidence="5">
    <location>
        <begin position="171"/>
        <end position="184"/>
    </location>
</feature>
<feature type="compositionally biased region" description="Polar residues" evidence="5">
    <location>
        <begin position="1"/>
        <end position="16"/>
    </location>
</feature>
<dbReference type="PANTHER" id="PTHR13112:SF0">
    <property type="entry name" value="FI21285P1"/>
    <property type="match status" value="1"/>
</dbReference>
<dbReference type="Proteomes" id="UP000076532">
    <property type="component" value="Unassembled WGS sequence"/>
</dbReference>
<dbReference type="InterPro" id="IPR035979">
    <property type="entry name" value="RBD_domain_sf"/>
</dbReference>
<accession>A0A166TNE6</accession>
<feature type="region of interest" description="Disordered" evidence="5">
    <location>
        <begin position="219"/>
        <end position="512"/>
    </location>
</feature>
<feature type="domain" description="UPF3" evidence="6">
    <location>
        <begin position="46"/>
        <end position="209"/>
    </location>
</feature>
<dbReference type="InterPro" id="IPR012677">
    <property type="entry name" value="Nucleotide-bd_a/b_plait_sf"/>
</dbReference>
<dbReference type="InterPro" id="IPR039722">
    <property type="entry name" value="Upf3"/>
</dbReference>
<dbReference type="GO" id="GO:0045727">
    <property type="term" value="P:positive regulation of translation"/>
    <property type="evidence" value="ECO:0007669"/>
    <property type="project" value="TreeGrafter"/>
</dbReference>
<name>A0A166TNE6_9AGAM</name>
<feature type="compositionally biased region" description="Basic and acidic residues" evidence="5">
    <location>
        <begin position="221"/>
        <end position="244"/>
    </location>
</feature>
<keyword evidence="8" id="KW-1185">Reference proteome</keyword>
<feature type="compositionally biased region" description="Polar residues" evidence="5">
    <location>
        <begin position="317"/>
        <end position="337"/>
    </location>
</feature>
<dbReference type="Pfam" id="PF03467">
    <property type="entry name" value="Smg4_UPF3"/>
    <property type="match status" value="1"/>
</dbReference>
<evidence type="ECO:0000313" key="8">
    <source>
        <dbReference type="Proteomes" id="UP000076532"/>
    </source>
</evidence>
<sequence length="512" mass="54351">MTSVPARQSFESTTPISTKQKSKSSRKSLDKEKDKDGDLVKEEKADRFKTVVRRLPPTLPEEVFWQSVQPWVTEETVSWKVYHPGKVRKRPNKESIPSRAYIAFRSEEQLATFSQAYDGHLFRDKAGNESIAVVEYAPYQKTPSDKKKADARCNTIDKDEDYISFLKSLESKGSTNNDEPSTLESLIAASQPPPQPKTTPLLEALKAQKEKELAIRVQFQQRKDRDHAAALKDAQAKKDLDKKAGKAAKAATQAAASGVSAETAKKGRKAKAAAAAANANAAQAKAGPSGGAGTPAPTASPKKPPKAPRPPRPPPAQQLQTPATLNPQASGEVQPGTTVAGVEPAQPRRARPVIATASRGFEAALSGAGVAVGKRRAKEKADREAAATGAGPSEPSATPAADVAREKEIQARKDRDRERERKRREKEKEDAAKSGGAGGSATPAPTILARDTPPKILARPPATDTHPQAGVLNVNTNAPEAAEGGTTSARGGGRRGRGRGGRGFRGGVPQGS</sequence>
<evidence type="ECO:0000259" key="6">
    <source>
        <dbReference type="Pfam" id="PF03467"/>
    </source>
</evidence>
<dbReference type="PANTHER" id="PTHR13112">
    <property type="entry name" value="UPF3 REGULATOR OF NONSENSE TRANSCRIPTS-LIKE PROTEIN"/>
    <property type="match status" value="1"/>
</dbReference>
<dbReference type="GO" id="GO:0005737">
    <property type="term" value="C:cytoplasm"/>
    <property type="evidence" value="ECO:0007669"/>
    <property type="project" value="TreeGrafter"/>
</dbReference>
<dbReference type="STRING" id="436010.A0A166TNE6"/>
<feature type="compositionally biased region" description="Low complexity" evidence="5">
    <location>
        <begin position="247"/>
        <end position="256"/>
    </location>
</feature>
<keyword evidence="4" id="KW-0539">Nucleus</keyword>
<feature type="region of interest" description="Disordered" evidence="5">
    <location>
        <begin position="1"/>
        <end position="41"/>
    </location>
</feature>
<feature type="compositionally biased region" description="Gly residues" evidence="5">
    <location>
        <begin position="503"/>
        <end position="512"/>
    </location>
</feature>
<dbReference type="AlphaFoldDB" id="A0A166TNE6"/>
<comment type="similarity">
    <text evidence="2">Belongs to the RENT3 family.</text>
</comment>
<feature type="compositionally biased region" description="Basic and acidic residues" evidence="5">
    <location>
        <begin position="27"/>
        <end position="41"/>
    </location>
</feature>
<protein>
    <recommendedName>
        <fullName evidence="6">UPF3 domain-containing protein</fullName>
    </recommendedName>
</protein>
<gene>
    <name evidence="7" type="ORF">FIBSPDRAFT_917021</name>
</gene>
<comment type="subcellular location">
    <subcellularLocation>
        <location evidence="1">Nucleus</location>
    </subcellularLocation>
</comment>
<evidence type="ECO:0000313" key="7">
    <source>
        <dbReference type="EMBL" id="KZP30807.1"/>
    </source>
</evidence>
<evidence type="ECO:0000256" key="2">
    <source>
        <dbReference type="ARBA" id="ARBA00005991"/>
    </source>
</evidence>
<feature type="compositionally biased region" description="Basic residues" evidence="5">
    <location>
        <begin position="492"/>
        <end position="502"/>
    </location>
</feature>
<evidence type="ECO:0000256" key="3">
    <source>
        <dbReference type="ARBA" id="ARBA00023161"/>
    </source>
</evidence>
<dbReference type="InterPro" id="IPR005120">
    <property type="entry name" value="UPF3_dom"/>
</dbReference>
<feature type="compositionally biased region" description="Low complexity" evidence="5">
    <location>
        <begin position="272"/>
        <end position="287"/>
    </location>
</feature>